<protein>
    <submittedName>
        <fullName evidence="1">Uncharacterized protein</fullName>
    </submittedName>
</protein>
<sequence length="66" mass="6807">MLGGIVAVVSYAMGMVSSALSSVAFTPSAIVVFAADKELAIYLRAGSHGPTRNNLHPFTAKARGID</sequence>
<proteinExistence type="predicted"/>
<keyword evidence="2" id="KW-1185">Reference proteome</keyword>
<gene>
    <name evidence="1" type="ORF">VNO77_23486</name>
</gene>
<name>A0AAN9QFE0_CANGL</name>
<comment type="caution">
    <text evidence="1">The sequence shown here is derived from an EMBL/GenBank/DDBJ whole genome shotgun (WGS) entry which is preliminary data.</text>
</comment>
<dbReference type="EMBL" id="JAYMYQ010000005">
    <property type="protein sequence ID" value="KAK7329328.1"/>
    <property type="molecule type" value="Genomic_DNA"/>
</dbReference>
<accession>A0AAN9QFE0</accession>
<dbReference type="AlphaFoldDB" id="A0AAN9QFE0"/>
<dbReference type="Proteomes" id="UP001367508">
    <property type="component" value="Unassembled WGS sequence"/>
</dbReference>
<reference evidence="1 2" key="1">
    <citation type="submission" date="2024-01" db="EMBL/GenBank/DDBJ databases">
        <title>The genomes of 5 underutilized Papilionoideae crops provide insights into root nodulation and disease resistanc.</title>
        <authorList>
            <person name="Jiang F."/>
        </authorList>
    </citation>
    <scope>NUCLEOTIDE SEQUENCE [LARGE SCALE GENOMIC DNA]</scope>
    <source>
        <strain evidence="1">LVBAO_FW01</strain>
        <tissue evidence="1">Leaves</tissue>
    </source>
</reference>
<evidence type="ECO:0000313" key="2">
    <source>
        <dbReference type="Proteomes" id="UP001367508"/>
    </source>
</evidence>
<organism evidence="1 2">
    <name type="scientific">Canavalia gladiata</name>
    <name type="common">Sword bean</name>
    <name type="synonym">Dolichos gladiatus</name>
    <dbReference type="NCBI Taxonomy" id="3824"/>
    <lineage>
        <taxon>Eukaryota</taxon>
        <taxon>Viridiplantae</taxon>
        <taxon>Streptophyta</taxon>
        <taxon>Embryophyta</taxon>
        <taxon>Tracheophyta</taxon>
        <taxon>Spermatophyta</taxon>
        <taxon>Magnoliopsida</taxon>
        <taxon>eudicotyledons</taxon>
        <taxon>Gunneridae</taxon>
        <taxon>Pentapetalae</taxon>
        <taxon>rosids</taxon>
        <taxon>fabids</taxon>
        <taxon>Fabales</taxon>
        <taxon>Fabaceae</taxon>
        <taxon>Papilionoideae</taxon>
        <taxon>50 kb inversion clade</taxon>
        <taxon>NPAAA clade</taxon>
        <taxon>indigoferoid/millettioid clade</taxon>
        <taxon>Phaseoleae</taxon>
        <taxon>Canavalia</taxon>
    </lineage>
</organism>
<evidence type="ECO:0000313" key="1">
    <source>
        <dbReference type="EMBL" id="KAK7329328.1"/>
    </source>
</evidence>